<keyword evidence="1" id="KW-0472">Membrane</keyword>
<feature type="transmembrane region" description="Helical" evidence="1">
    <location>
        <begin position="49"/>
        <end position="69"/>
    </location>
</feature>
<evidence type="ECO:0000313" key="2">
    <source>
        <dbReference type="EMBL" id="AUR51702.1"/>
    </source>
</evidence>
<reference evidence="3" key="1">
    <citation type="submission" date="2017-11" db="EMBL/GenBank/DDBJ databases">
        <authorList>
            <person name="Chan K.G."/>
            <person name="Lee L.S."/>
        </authorList>
    </citation>
    <scope>NUCLEOTIDE SEQUENCE [LARGE SCALE GENOMIC DNA]</scope>
    <source>
        <strain evidence="3">DSM 100970</strain>
    </source>
</reference>
<dbReference type="Proteomes" id="UP000236655">
    <property type="component" value="Chromosome"/>
</dbReference>
<protein>
    <submittedName>
        <fullName evidence="2">Uncharacterized protein</fullName>
    </submittedName>
</protein>
<keyword evidence="1" id="KW-0812">Transmembrane</keyword>
<feature type="transmembrane region" description="Helical" evidence="1">
    <location>
        <begin position="20"/>
        <end position="42"/>
    </location>
</feature>
<sequence>MLNFTFYSSANAMIIEYNSCIILALCTLLLISFIILGSYFYFKKYQVWLLSLGIMLSLWSIAGLGLYLIEPGNFLSDWISSAAAIGTIGAVITSLYLANRRFGKDKVFIFNLSNYQFQENKSCARDTVCTGKKYFFEGNLNIENTTDIVVNIENISLNGNPNDKQNGTKIEAYEKKEQPLFIETDQSEFECLIVKTSIGSYKVYENSAKLIK</sequence>
<dbReference type="EMBL" id="CP024847">
    <property type="protein sequence ID" value="AUR51702.1"/>
    <property type="molecule type" value="Genomic_DNA"/>
</dbReference>
<dbReference type="RefSeq" id="WP_102951001.1">
    <property type="nucleotide sequence ID" value="NZ_CP024847.1"/>
</dbReference>
<proteinExistence type="predicted"/>
<dbReference type="KEGG" id="nba:CUN60_05135"/>
<accession>A0A2I7N5I4</accession>
<feature type="transmembrane region" description="Helical" evidence="1">
    <location>
        <begin position="75"/>
        <end position="98"/>
    </location>
</feature>
<evidence type="ECO:0000256" key="1">
    <source>
        <dbReference type="SAM" id="Phobius"/>
    </source>
</evidence>
<name>A0A2I7N5I4_9NEIS</name>
<dbReference type="AlphaFoldDB" id="A0A2I7N5I4"/>
<gene>
    <name evidence="2" type="ORF">CUN60_05135</name>
</gene>
<keyword evidence="3" id="KW-1185">Reference proteome</keyword>
<evidence type="ECO:0000313" key="3">
    <source>
        <dbReference type="Proteomes" id="UP000236655"/>
    </source>
</evidence>
<keyword evidence="1" id="KW-1133">Transmembrane helix</keyword>
<organism evidence="2 3">
    <name type="scientific">Aquella oligotrophica</name>
    <dbReference type="NCBI Taxonomy" id="2067065"/>
    <lineage>
        <taxon>Bacteria</taxon>
        <taxon>Pseudomonadati</taxon>
        <taxon>Pseudomonadota</taxon>
        <taxon>Betaproteobacteria</taxon>
        <taxon>Neisseriales</taxon>
        <taxon>Neisseriaceae</taxon>
        <taxon>Aquella</taxon>
    </lineage>
</organism>